<dbReference type="Pfam" id="PF25597">
    <property type="entry name" value="SH3_retrovirus"/>
    <property type="match status" value="1"/>
</dbReference>
<dbReference type="PANTHER" id="PTHR34222">
    <property type="entry name" value="GAG_PRE-INTEGRS DOMAIN-CONTAINING PROTEIN"/>
    <property type="match status" value="1"/>
</dbReference>
<dbReference type="PROSITE" id="PS50994">
    <property type="entry name" value="INTEGRASE"/>
    <property type="match status" value="1"/>
</dbReference>
<sequence length="544" mass="59532">MALSGCKQGTSEGVMEYYGHLSKVWKEYIQYARVPRCICAGCTCNIAKQVGDIHDEDRLHYFLIGLDDHYEAIRAQLLARSLFPGLDEAYQTVMNTETMRAKATRGPESVMAFKVETKPRSRSGDASDRFCGHCNREGHEEETCYQLIGFPEWWDEKKRGGRGPGRGGRASVRGGRGARGAASWTSGVARANAVSNATGGATTPVTSGGGSQGAVTTTNHELVGVTKEQVQQIVDILSRPPKKLQGNLDLRWIVDSGASRHVTGDISILRNIKTSRNQQVVLPDGQPANSNQYGSFNRSLRVVRSDNGTEFNCLQGYFLKNGILFESSCVGTPQQNGRVERKHQHMLNVGRALRFQGNLPIKFLGKCIMAACHLINRTPTPVLGNKTPYEMLFGKPPSYVSIRVFGCLCYAYNLRSKGDKFASRGRKCVFLGYPFGRKGWQLYDLETHEFFVSRDWGLDESGTGCTQEVSLAGDNEEVSSPAGATEEVSSPAGDTEEVLSTVREEEQHDTPSRVESNVVSGVDETTGSDESETRQGSSGGRVGL</sequence>
<evidence type="ECO:0000313" key="3">
    <source>
        <dbReference type="Proteomes" id="UP000813463"/>
    </source>
</evidence>
<dbReference type="Proteomes" id="UP000813463">
    <property type="component" value="Chromosome 4"/>
</dbReference>
<dbReference type="GeneID" id="130471761"/>
<reference evidence="3" key="1">
    <citation type="journal article" date="2021" name="Nat. Commun.">
        <title>Genomic analyses provide insights into spinach domestication and the genetic basis of agronomic traits.</title>
        <authorList>
            <person name="Cai X."/>
            <person name="Sun X."/>
            <person name="Xu C."/>
            <person name="Sun H."/>
            <person name="Wang X."/>
            <person name="Ge C."/>
            <person name="Zhang Z."/>
            <person name="Wang Q."/>
            <person name="Fei Z."/>
            <person name="Jiao C."/>
            <person name="Wang Q."/>
        </authorList>
    </citation>
    <scope>NUCLEOTIDE SEQUENCE [LARGE SCALE GENOMIC DNA]</scope>
    <source>
        <strain evidence="3">cv. Varoflay</strain>
    </source>
</reference>
<dbReference type="PANTHER" id="PTHR34222:SF94">
    <property type="entry name" value="CCHC-TYPE DOMAIN-CONTAINING PROTEIN"/>
    <property type="match status" value="1"/>
</dbReference>
<dbReference type="InterPro" id="IPR057670">
    <property type="entry name" value="SH3_retrovirus"/>
</dbReference>
<reference evidence="4" key="2">
    <citation type="submission" date="2025-08" db="UniProtKB">
        <authorList>
            <consortium name="RefSeq"/>
        </authorList>
    </citation>
    <scope>IDENTIFICATION</scope>
    <source>
        <tissue evidence="4">Leaf</tissue>
    </source>
</reference>
<proteinExistence type="predicted"/>
<name>A0ABM3RQY3_SPIOL</name>
<dbReference type="SUPFAM" id="SSF53098">
    <property type="entry name" value="Ribonuclease H-like"/>
    <property type="match status" value="1"/>
</dbReference>
<accession>A0ABM3RQY3</accession>
<feature type="compositionally biased region" description="Gly residues" evidence="1">
    <location>
        <begin position="162"/>
        <end position="178"/>
    </location>
</feature>
<feature type="compositionally biased region" description="Basic and acidic residues" evidence="1">
    <location>
        <begin position="502"/>
        <end position="512"/>
    </location>
</feature>
<dbReference type="InterPro" id="IPR012337">
    <property type="entry name" value="RNaseH-like_sf"/>
</dbReference>
<feature type="compositionally biased region" description="Polar residues" evidence="1">
    <location>
        <begin position="513"/>
        <end position="525"/>
    </location>
</feature>
<feature type="region of interest" description="Disordered" evidence="1">
    <location>
        <begin position="473"/>
        <end position="544"/>
    </location>
</feature>
<feature type="region of interest" description="Disordered" evidence="1">
    <location>
        <begin position="156"/>
        <end position="184"/>
    </location>
</feature>
<keyword evidence="3" id="KW-1185">Reference proteome</keyword>
<gene>
    <name evidence="4" type="primary">LOC130471761</name>
</gene>
<dbReference type="Gene3D" id="3.30.420.10">
    <property type="entry name" value="Ribonuclease H-like superfamily/Ribonuclease H"/>
    <property type="match status" value="1"/>
</dbReference>
<evidence type="ECO:0000313" key="4">
    <source>
        <dbReference type="RefSeq" id="XP_056698031.1"/>
    </source>
</evidence>
<dbReference type="RefSeq" id="XP_056698031.1">
    <property type="nucleotide sequence ID" value="XM_056842053.1"/>
</dbReference>
<dbReference type="InterPro" id="IPR036397">
    <property type="entry name" value="RNaseH_sf"/>
</dbReference>
<evidence type="ECO:0000259" key="2">
    <source>
        <dbReference type="PROSITE" id="PS50994"/>
    </source>
</evidence>
<dbReference type="InterPro" id="IPR001584">
    <property type="entry name" value="Integrase_cat-core"/>
</dbReference>
<evidence type="ECO:0000256" key="1">
    <source>
        <dbReference type="SAM" id="MobiDB-lite"/>
    </source>
</evidence>
<protein>
    <recommendedName>
        <fullName evidence="2">Integrase catalytic domain-containing protein</fullName>
    </recommendedName>
</protein>
<organism evidence="3 4">
    <name type="scientific">Spinacia oleracea</name>
    <name type="common">Spinach</name>
    <dbReference type="NCBI Taxonomy" id="3562"/>
    <lineage>
        <taxon>Eukaryota</taxon>
        <taxon>Viridiplantae</taxon>
        <taxon>Streptophyta</taxon>
        <taxon>Embryophyta</taxon>
        <taxon>Tracheophyta</taxon>
        <taxon>Spermatophyta</taxon>
        <taxon>Magnoliopsida</taxon>
        <taxon>eudicotyledons</taxon>
        <taxon>Gunneridae</taxon>
        <taxon>Pentapetalae</taxon>
        <taxon>Caryophyllales</taxon>
        <taxon>Chenopodiaceae</taxon>
        <taxon>Chenopodioideae</taxon>
        <taxon>Anserineae</taxon>
        <taxon>Spinacia</taxon>
    </lineage>
</organism>
<feature type="domain" description="Integrase catalytic" evidence="2">
    <location>
        <begin position="301"/>
        <end position="396"/>
    </location>
</feature>